<feature type="transmembrane region" description="Helical" evidence="1">
    <location>
        <begin position="6"/>
        <end position="21"/>
    </location>
</feature>
<dbReference type="RefSeq" id="WP_128994944.1">
    <property type="nucleotide sequence ID" value="NZ_PDKN01000001.1"/>
</dbReference>
<dbReference type="Proteomes" id="UP000290657">
    <property type="component" value="Unassembled WGS sequence"/>
</dbReference>
<evidence type="ECO:0000313" key="2">
    <source>
        <dbReference type="EMBL" id="RXJ60809.1"/>
    </source>
</evidence>
<keyword evidence="3" id="KW-1185">Reference proteome</keyword>
<gene>
    <name evidence="2" type="ORF">CRV04_02000</name>
</gene>
<dbReference type="OrthoDB" id="5366062at2"/>
<evidence type="ECO:0000256" key="1">
    <source>
        <dbReference type="SAM" id="Phobius"/>
    </source>
</evidence>
<keyword evidence="1" id="KW-1133">Transmembrane helix</keyword>
<sequence length="98" mass="11618">MENSILIILLILTFVILLFLFKSKNVQQTKSAEDKKHEIVLSFKKEMRHFLEQNSNNETQNLAQLKTEYLKQIHTKLHNNIYFTDAEVKKIIQELALM</sequence>
<dbReference type="AlphaFoldDB" id="A0A4Q0XWZ3"/>
<proteinExistence type="predicted"/>
<protein>
    <submittedName>
        <fullName evidence="2">Uncharacterized protein</fullName>
    </submittedName>
</protein>
<organism evidence="2 3">
    <name type="scientific">Candidatus Marinarcus aquaticus</name>
    <dbReference type="NCBI Taxonomy" id="2044504"/>
    <lineage>
        <taxon>Bacteria</taxon>
        <taxon>Pseudomonadati</taxon>
        <taxon>Campylobacterota</taxon>
        <taxon>Epsilonproteobacteria</taxon>
        <taxon>Campylobacterales</taxon>
        <taxon>Arcobacteraceae</taxon>
        <taxon>Candidatus Marinarcus</taxon>
    </lineage>
</organism>
<reference evidence="2 3" key="1">
    <citation type="submission" date="2017-10" db="EMBL/GenBank/DDBJ databases">
        <title>Genomics of the genus Arcobacter.</title>
        <authorList>
            <person name="Perez-Cataluna A."/>
            <person name="Figueras M.J."/>
        </authorList>
    </citation>
    <scope>NUCLEOTIDE SEQUENCE [LARGE SCALE GENOMIC DNA]</scope>
    <source>
        <strain evidence="2 3">CECT 8987</strain>
    </source>
</reference>
<accession>A0A4Q0XWZ3</accession>
<comment type="caution">
    <text evidence="2">The sequence shown here is derived from an EMBL/GenBank/DDBJ whole genome shotgun (WGS) entry which is preliminary data.</text>
</comment>
<dbReference type="EMBL" id="PDKN01000001">
    <property type="protein sequence ID" value="RXJ60809.1"/>
    <property type="molecule type" value="Genomic_DNA"/>
</dbReference>
<name>A0A4Q0XWZ3_9BACT</name>
<evidence type="ECO:0000313" key="3">
    <source>
        <dbReference type="Proteomes" id="UP000290657"/>
    </source>
</evidence>
<keyword evidence="1" id="KW-0472">Membrane</keyword>
<keyword evidence="1" id="KW-0812">Transmembrane</keyword>